<dbReference type="GO" id="GO:0006511">
    <property type="term" value="P:ubiquitin-dependent protein catabolic process"/>
    <property type="evidence" value="ECO:0007669"/>
    <property type="project" value="InterPro"/>
</dbReference>
<dbReference type="AlphaFoldDB" id="A0A8J4M0J1"/>
<sequence>MDALLIRYGMSAVALAVAVAPSFSGPGGGGEGAAASYAAGVVPMPPGFLEELAVRHDSDEGLADAAARIVVELSRLVSSISPLGDPGPHLTALSHLLSLEPLARGSVAARSWLPADIRAASGRAVVLPGAVWLGPFFNISPIPDDVRGAAVQEPSVLAQCFAGVEQRRAGDVNNAVSALRLAMKNITGQLHGVVKSLLKMRTTKARMLQWLGAVLEGNAGRSKLRFDPEALAPDGFLTNVAAVLLKLCGPFLDTSPGSAFWKRVDPGFVAAGGLLESSYGAETRLAAASDEEAAWRERVCSHLSASASASAPGGGSGPGRIAGC</sequence>
<evidence type="ECO:0000256" key="4">
    <source>
        <dbReference type="ARBA" id="ARBA00022786"/>
    </source>
</evidence>
<dbReference type="GO" id="GO:0036503">
    <property type="term" value="P:ERAD pathway"/>
    <property type="evidence" value="ECO:0007669"/>
    <property type="project" value="InterPro"/>
</dbReference>
<evidence type="ECO:0000256" key="5">
    <source>
        <dbReference type="ARBA" id="ARBA00023242"/>
    </source>
</evidence>
<dbReference type="InterPro" id="IPR019474">
    <property type="entry name" value="Ub_conjug_fac_E4_core"/>
</dbReference>
<protein>
    <recommendedName>
        <fullName evidence="6">Ubiquitin conjugation factor E4 core domain-containing protein</fullName>
    </recommendedName>
</protein>
<reference evidence="7" key="1">
    <citation type="journal article" date="2021" name="Proc. Natl. Acad. Sci. U.S.A.">
        <title>Three genomes in the algal genus Volvox reveal the fate of a haploid sex-determining region after a transition to homothallism.</title>
        <authorList>
            <person name="Yamamoto K."/>
            <person name="Hamaji T."/>
            <person name="Kawai-Toyooka H."/>
            <person name="Matsuzaki R."/>
            <person name="Takahashi F."/>
            <person name="Nishimura Y."/>
            <person name="Kawachi M."/>
            <person name="Noguchi H."/>
            <person name="Minakuchi Y."/>
            <person name="Umen J.G."/>
            <person name="Toyoda A."/>
            <person name="Nozaki H."/>
        </authorList>
    </citation>
    <scope>NUCLEOTIDE SEQUENCE</scope>
    <source>
        <strain evidence="7">NIES-3785</strain>
    </source>
</reference>
<comment type="subcellular location">
    <subcellularLocation>
        <location evidence="1">Nucleus</location>
    </subcellularLocation>
</comment>
<evidence type="ECO:0000259" key="6">
    <source>
        <dbReference type="Pfam" id="PF10408"/>
    </source>
</evidence>
<keyword evidence="3" id="KW-0808">Transferase</keyword>
<gene>
    <name evidence="7" type="ORF">Vretimale_20059</name>
</gene>
<evidence type="ECO:0000256" key="1">
    <source>
        <dbReference type="ARBA" id="ARBA00004123"/>
    </source>
</evidence>
<evidence type="ECO:0000256" key="2">
    <source>
        <dbReference type="ARBA" id="ARBA00004906"/>
    </source>
</evidence>
<dbReference type="Proteomes" id="UP000722791">
    <property type="component" value="Unassembled WGS sequence"/>
</dbReference>
<dbReference type="GO" id="GO:0000151">
    <property type="term" value="C:ubiquitin ligase complex"/>
    <property type="evidence" value="ECO:0007669"/>
    <property type="project" value="InterPro"/>
</dbReference>
<evidence type="ECO:0000313" key="8">
    <source>
        <dbReference type="Proteomes" id="UP000722791"/>
    </source>
</evidence>
<dbReference type="PANTHER" id="PTHR13931">
    <property type="entry name" value="UBIQUITINATION FACTOR E4"/>
    <property type="match status" value="1"/>
</dbReference>
<dbReference type="UniPathway" id="UPA00143"/>
<dbReference type="GO" id="GO:0005737">
    <property type="term" value="C:cytoplasm"/>
    <property type="evidence" value="ECO:0007669"/>
    <property type="project" value="TreeGrafter"/>
</dbReference>
<dbReference type="GO" id="GO:0034450">
    <property type="term" value="F:ubiquitin-ubiquitin ligase activity"/>
    <property type="evidence" value="ECO:0007669"/>
    <property type="project" value="InterPro"/>
</dbReference>
<accession>A0A8J4M0J1</accession>
<dbReference type="EMBL" id="BNCQ01000166">
    <property type="protein sequence ID" value="GIM17511.1"/>
    <property type="molecule type" value="Genomic_DNA"/>
</dbReference>
<dbReference type="GO" id="GO:0005634">
    <property type="term" value="C:nucleus"/>
    <property type="evidence" value="ECO:0007669"/>
    <property type="project" value="UniProtKB-SubCell"/>
</dbReference>
<name>A0A8J4M0J1_9CHLO</name>
<keyword evidence="4" id="KW-0833">Ubl conjugation pathway</keyword>
<comment type="pathway">
    <text evidence="2">Protein modification; protein ubiquitination.</text>
</comment>
<feature type="domain" description="Ubiquitin conjugation factor E4 core" evidence="6">
    <location>
        <begin position="133"/>
        <end position="297"/>
    </location>
</feature>
<comment type="caution">
    <text evidence="7">The sequence shown here is derived from an EMBL/GenBank/DDBJ whole genome shotgun (WGS) entry which is preliminary data.</text>
</comment>
<dbReference type="GO" id="GO:0000209">
    <property type="term" value="P:protein polyubiquitination"/>
    <property type="evidence" value="ECO:0007669"/>
    <property type="project" value="TreeGrafter"/>
</dbReference>
<organism evidence="7 8">
    <name type="scientific">Volvox reticuliferus</name>
    <dbReference type="NCBI Taxonomy" id="1737510"/>
    <lineage>
        <taxon>Eukaryota</taxon>
        <taxon>Viridiplantae</taxon>
        <taxon>Chlorophyta</taxon>
        <taxon>core chlorophytes</taxon>
        <taxon>Chlorophyceae</taxon>
        <taxon>CS clade</taxon>
        <taxon>Chlamydomonadales</taxon>
        <taxon>Volvocaceae</taxon>
        <taxon>Volvox</taxon>
    </lineage>
</organism>
<dbReference type="InterPro" id="IPR045132">
    <property type="entry name" value="UBE4"/>
</dbReference>
<proteinExistence type="predicted"/>
<dbReference type="Pfam" id="PF10408">
    <property type="entry name" value="Ufd2P_core"/>
    <property type="match status" value="1"/>
</dbReference>
<keyword evidence="5" id="KW-0539">Nucleus</keyword>
<evidence type="ECO:0000313" key="7">
    <source>
        <dbReference type="EMBL" id="GIM17511.1"/>
    </source>
</evidence>
<dbReference type="PANTHER" id="PTHR13931:SF2">
    <property type="entry name" value="UBIQUITIN CONJUGATION FACTOR E4 B"/>
    <property type="match status" value="1"/>
</dbReference>
<evidence type="ECO:0000256" key="3">
    <source>
        <dbReference type="ARBA" id="ARBA00022679"/>
    </source>
</evidence>